<feature type="domain" description="FAD-binding" evidence="5">
    <location>
        <begin position="11"/>
        <end position="67"/>
    </location>
</feature>
<evidence type="ECO:0000313" key="6">
    <source>
        <dbReference type="EMBL" id="CAG6394252.1"/>
    </source>
</evidence>
<evidence type="ECO:0000256" key="1">
    <source>
        <dbReference type="ARBA" id="ARBA00001974"/>
    </source>
</evidence>
<dbReference type="RefSeq" id="WP_422665216.1">
    <property type="nucleotide sequence ID" value="NZ_CAJSLV010000054.1"/>
</dbReference>
<accession>A0A9W4DRD4</accession>
<dbReference type="AlphaFoldDB" id="A0A9W4DRD4"/>
<gene>
    <name evidence="6" type="ORF">SCOCK_250071</name>
</gene>
<evidence type="ECO:0000259" key="5">
    <source>
        <dbReference type="Pfam" id="PF01494"/>
    </source>
</evidence>
<feature type="compositionally biased region" description="Low complexity" evidence="4">
    <location>
        <begin position="1"/>
        <end position="16"/>
    </location>
</feature>
<dbReference type="Proteomes" id="UP001152519">
    <property type="component" value="Unassembled WGS sequence"/>
</dbReference>
<dbReference type="InterPro" id="IPR002938">
    <property type="entry name" value="FAD-bd"/>
</dbReference>
<dbReference type="PANTHER" id="PTHR43004">
    <property type="entry name" value="TRK SYSTEM POTASSIUM UPTAKE PROTEIN"/>
    <property type="match status" value="1"/>
</dbReference>
<evidence type="ECO:0000256" key="4">
    <source>
        <dbReference type="SAM" id="MobiDB-lite"/>
    </source>
</evidence>
<organism evidence="6 7">
    <name type="scientific">Actinacidiphila cocklensis</name>
    <dbReference type="NCBI Taxonomy" id="887465"/>
    <lineage>
        <taxon>Bacteria</taxon>
        <taxon>Bacillati</taxon>
        <taxon>Actinomycetota</taxon>
        <taxon>Actinomycetes</taxon>
        <taxon>Kitasatosporales</taxon>
        <taxon>Streptomycetaceae</taxon>
        <taxon>Actinacidiphila</taxon>
    </lineage>
</organism>
<feature type="region of interest" description="Disordered" evidence="4">
    <location>
        <begin position="1"/>
        <end position="23"/>
    </location>
</feature>
<dbReference type="InterPro" id="IPR050641">
    <property type="entry name" value="RIFMO-like"/>
</dbReference>
<proteinExistence type="predicted"/>
<dbReference type="InterPro" id="IPR036188">
    <property type="entry name" value="FAD/NAD-bd_sf"/>
</dbReference>
<comment type="caution">
    <text evidence="6">The sequence shown here is derived from an EMBL/GenBank/DDBJ whole genome shotgun (WGS) entry which is preliminary data.</text>
</comment>
<reference evidence="6" key="1">
    <citation type="submission" date="2021-05" db="EMBL/GenBank/DDBJ databases">
        <authorList>
            <person name="Arsene-Ploetze F."/>
        </authorList>
    </citation>
    <scope>NUCLEOTIDE SEQUENCE</scope>
    <source>
        <strain evidence="6">DSM 42138</strain>
    </source>
</reference>
<dbReference type="Gene3D" id="3.50.50.60">
    <property type="entry name" value="FAD/NAD(P)-binding domain"/>
    <property type="match status" value="1"/>
</dbReference>
<sequence>MPGTPDGHTAAGDAPADGPPFGGLGPNLGVHDAFTLGWKLAAVLRGRAIEDLLDTYHAERHPAGAWVLHITQAQRALAHPQPGPDIVELREVLTGLLRLPEANRHMAGLMSGLSHPWPLAEDDRRVPAPGA</sequence>
<name>A0A9W4DRD4_9ACTN</name>
<evidence type="ECO:0000256" key="3">
    <source>
        <dbReference type="ARBA" id="ARBA00022827"/>
    </source>
</evidence>
<dbReference type="PRINTS" id="PR00420">
    <property type="entry name" value="RNGMNOXGNASE"/>
</dbReference>
<keyword evidence="7" id="KW-1185">Reference proteome</keyword>
<dbReference type="GO" id="GO:0071949">
    <property type="term" value="F:FAD binding"/>
    <property type="evidence" value="ECO:0007669"/>
    <property type="project" value="InterPro"/>
</dbReference>
<dbReference type="GO" id="GO:0016709">
    <property type="term" value="F:oxidoreductase activity, acting on paired donors, with incorporation or reduction of molecular oxygen, NAD(P)H as one donor, and incorporation of one atom of oxygen"/>
    <property type="evidence" value="ECO:0007669"/>
    <property type="project" value="UniProtKB-ARBA"/>
</dbReference>
<evidence type="ECO:0000313" key="7">
    <source>
        <dbReference type="Proteomes" id="UP001152519"/>
    </source>
</evidence>
<protein>
    <recommendedName>
        <fullName evidence="5">FAD-binding domain-containing protein</fullName>
    </recommendedName>
</protein>
<dbReference type="Pfam" id="PF01494">
    <property type="entry name" value="FAD_binding_3"/>
    <property type="match status" value="1"/>
</dbReference>
<evidence type="ECO:0000256" key="2">
    <source>
        <dbReference type="ARBA" id="ARBA00022630"/>
    </source>
</evidence>
<keyword evidence="3" id="KW-0274">FAD</keyword>
<comment type="cofactor">
    <cofactor evidence="1">
        <name>FAD</name>
        <dbReference type="ChEBI" id="CHEBI:57692"/>
    </cofactor>
</comment>
<dbReference type="PANTHER" id="PTHR43004:SF19">
    <property type="entry name" value="BINDING MONOOXYGENASE, PUTATIVE (JCVI)-RELATED"/>
    <property type="match status" value="1"/>
</dbReference>
<dbReference type="SUPFAM" id="SSF51905">
    <property type="entry name" value="FAD/NAD(P)-binding domain"/>
    <property type="match status" value="1"/>
</dbReference>
<keyword evidence="2" id="KW-0285">Flavoprotein</keyword>
<dbReference type="EMBL" id="CAJSLV010000054">
    <property type="protein sequence ID" value="CAG6394252.1"/>
    <property type="molecule type" value="Genomic_DNA"/>
</dbReference>